<dbReference type="HOGENOM" id="CLU_140160_0_0_0"/>
<dbReference type="InterPro" id="IPR052710">
    <property type="entry name" value="CAAX_protease"/>
</dbReference>
<dbReference type="AlphaFoldDB" id="D4H3X5"/>
<feature type="transmembrane region" description="Helical" evidence="1">
    <location>
        <begin position="12"/>
        <end position="34"/>
    </location>
</feature>
<evidence type="ECO:0000313" key="4">
    <source>
        <dbReference type="Proteomes" id="UP000002012"/>
    </source>
</evidence>
<dbReference type="EMBL" id="CP001968">
    <property type="protein sequence ID" value="ADD67286.1"/>
    <property type="molecule type" value="Genomic_DNA"/>
</dbReference>
<evidence type="ECO:0000313" key="3">
    <source>
        <dbReference type="EMBL" id="ADD67286.1"/>
    </source>
</evidence>
<dbReference type="KEGG" id="dap:Dacet_0488"/>
<dbReference type="GO" id="GO:0080120">
    <property type="term" value="P:CAAX-box protein maturation"/>
    <property type="evidence" value="ECO:0007669"/>
    <property type="project" value="UniProtKB-ARBA"/>
</dbReference>
<dbReference type="InterPro" id="IPR003675">
    <property type="entry name" value="Rce1/LyrA-like_dom"/>
</dbReference>
<reference evidence="3 4" key="1">
    <citation type="journal article" date="2010" name="Stand. Genomic Sci.">
        <title>Complete genome sequence of Denitrovibrio acetiphilus type strain (N2460).</title>
        <authorList>
            <person name="Kiss H."/>
            <person name="Lang E."/>
            <person name="Lapidus A."/>
            <person name="Copeland A."/>
            <person name="Nolan M."/>
            <person name="Glavina Del Rio T."/>
            <person name="Chen F."/>
            <person name="Lucas S."/>
            <person name="Tice H."/>
            <person name="Cheng J.F."/>
            <person name="Han C."/>
            <person name="Goodwin L."/>
            <person name="Pitluck S."/>
            <person name="Liolios K."/>
            <person name="Pati A."/>
            <person name="Ivanova N."/>
            <person name="Mavromatis K."/>
            <person name="Chen A."/>
            <person name="Palaniappan K."/>
            <person name="Land M."/>
            <person name="Hauser L."/>
            <person name="Chang Y.J."/>
            <person name="Jeffries C.D."/>
            <person name="Detter J.C."/>
            <person name="Brettin T."/>
            <person name="Spring S."/>
            <person name="Rohde M."/>
            <person name="Goker M."/>
            <person name="Woyke T."/>
            <person name="Bristow J."/>
            <person name="Eisen J.A."/>
            <person name="Markowitz V."/>
            <person name="Hugenholtz P."/>
            <person name="Kyrpides N.C."/>
            <person name="Klenk H.P."/>
        </authorList>
    </citation>
    <scope>NUCLEOTIDE SEQUENCE [LARGE SCALE GENOMIC DNA]</scope>
    <source>
        <strain evidence="4">DSM 12809 / NBRC 114555 / N2460</strain>
    </source>
</reference>
<keyword evidence="1" id="KW-0812">Transmembrane</keyword>
<feature type="transmembrane region" description="Helical" evidence="1">
    <location>
        <begin position="94"/>
        <end position="112"/>
    </location>
</feature>
<dbReference type="InParanoid" id="D4H3X5"/>
<proteinExistence type="predicted"/>
<dbReference type="PaxDb" id="522772-Dacet_0488"/>
<keyword evidence="1" id="KW-0472">Membrane</keyword>
<feature type="transmembrane region" description="Helical" evidence="1">
    <location>
        <begin position="70"/>
        <end position="88"/>
    </location>
</feature>
<keyword evidence="4" id="KW-1185">Reference proteome</keyword>
<dbReference type="GO" id="GO:0004175">
    <property type="term" value="F:endopeptidase activity"/>
    <property type="evidence" value="ECO:0007669"/>
    <property type="project" value="UniProtKB-ARBA"/>
</dbReference>
<dbReference type="Pfam" id="PF02517">
    <property type="entry name" value="Rce1-like"/>
    <property type="match status" value="1"/>
</dbReference>
<keyword evidence="1" id="KW-1133">Transmembrane helix</keyword>
<name>D4H3X5_DENA2</name>
<evidence type="ECO:0000256" key="1">
    <source>
        <dbReference type="SAM" id="Phobius"/>
    </source>
</evidence>
<evidence type="ECO:0000259" key="2">
    <source>
        <dbReference type="Pfam" id="PF02517"/>
    </source>
</evidence>
<protein>
    <submittedName>
        <fullName evidence="3">Abortive infection protein</fullName>
    </submittedName>
</protein>
<accession>D4H3X5</accession>
<dbReference type="NCBIfam" id="NF033192">
    <property type="entry name" value="JDVT-CAAX"/>
    <property type="match status" value="1"/>
</dbReference>
<sequence>MDKKRTSDFNIMLVFILGGLVWFAVRLSYGAFRLPEAKEILIFLLLAPVAEELFFRGVVQDILRRKTTSVMIGISLANIITSLCFTLFHIPFWGYMHSALVFIPSIIFGFLYDRTGKLAYSVILHSIYNLNIFIV</sequence>
<dbReference type="RefSeq" id="WP_013009830.1">
    <property type="nucleotide sequence ID" value="NC_013943.1"/>
</dbReference>
<dbReference type="PANTHER" id="PTHR36435:SF1">
    <property type="entry name" value="CAAX AMINO TERMINAL PROTEASE FAMILY PROTEIN"/>
    <property type="match status" value="1"/>
</dbReference>
<gene>
    <name evidence="3" type="ordered locus">Dacet_0488</name>
</gene>
<dbReference type="STRING" id="522772.Dacet_0488"/>
<dbReference type="PANTHER" id="PTHR36435">
    <property type="entry name" value="SLR1288 PROTEIN"/>
    <property type="match status" value="1"/>
</dbReference>
<dbReference type="eggNOG" id="COG1266">
    <property type="taxonomic scope" value="Bacteria"/>
</dbReference>
<feature type="domain" description="CAAX prenyl protease 2/Lysostaphin resistance protein A-like" evidence="2">
    <location>
        <begin position="40"/>
        <end position="130"/>
    </location>
</feature>
<dbReference type="OrthoDB" id="9799666at2"/>
<feature type="transmembrane region" description="Helical" evidence="1">
    <location>
        <begin position="40"/>
        <end position="58"/>
    </location>
</feature>
<organism evidence="3 4">
    <name type="scientific">Denitrovibrio acetiphilus (strain DSM 12809 / NBRC 114555 / N2460)</name>
    <dbReference type="NCBI Taxonomy" id="522772"/>
    <lineage>
        <taxon>Bacteria</taxon>
        <taxon>Pseudomonadati</taxon>
        <taxon>Deferribacterota</taxon>
        <taxon>Deferribacteres</taxon>
        <taxon>Deferribacterales</taxon>
        <taxon>Geovibrionaceae</taxon>
        <taxon>Denitrovibrio</taxon>
    </lineage>
</organism>
<dbReference type="Proteomes" id="UP000002012">
    <property type="component" value="Chromosome"/>
</dbReference>